<keyword evidence="3" id="KW-0456">Lyase</keyword>
<dbReference type="Gene3D" id="1.10.530.10">
    <property type="match status" value="1"/>
</dbReference>
<dbReference type="GO" id="GO:0016020">
    <property type="term" value="C:membrane"/>
    <property type="evidence" value="ECO:0007669"/>
    <property type="project" value="InterPro"/>
</dbReference>
<accession>A0A5P9CHX0</accession>
<keyword evidence="4" id="KW-1185">Reference proteome</keyword>
<reference evidence="3 4" key="1">
    <citation type="submission" date="2019-10" db="EMBL/GenBank/DDBJ databases">
        <title>Complete genome sequence of Vibrio sp. strain THAF100, isolated from non-filtered water from the water column of tank 6 of a marine aquarium containing stony-coral fragments. Water maintained at 26 degree C.</title>
        <authorList>
            <person name="Ruckert C."/>
            <person name="Franco A."/>
            <person name="Kalinowski J."/>
            <person name="Glaeser S."/>
        </authorList>
    </citation>
    <scope>NUCLEOTIDE SEQUENCE [LARGE SCALE GENOMIC DNA]</scope>
    <source>
        <strain evidence="3 4">THAF100</strain>
    </source>
</reference>
<organism evidence="3 4">
    <name type="scientific">Vibrio aquimaris</name>
    <dbReference type="NCBI Taxonomy" id="2587862"/>
    <lineage>
        <taxon>Bacteria</taxon>
        <taxon>Pseudomonadati</taxon>
        <taxon>Pseudomonadota</taxon>
        <taxon>Gammaproteobacteria</taxon>
        <taxon>Vibrionales</taxon>
        <taxon>Vibrionaceae</taxon>
        <taxon>Vibrio</taxon>
    </lineage>
</organism>
<evidence type="ECO:0000313" key="4">
    <source>
        <dbReference type="Proteomes" id="UP000326936"/>
    </source>
</evidence>
<sequence precursor="true">MNRASNTLLAILLVINCFTTPHTKASSLTSDIAAQSQVLLPYKTQIEGRLKSNQDLIHHIAKKLVQSSLPTEFVLIPMLESSYEPSAVSHAKAAGLWQLMPQTAERFGLHVSDSNDQRFDVEASTNAAISYLQFLYLKFNDLALTLAAYNSGEGRVARAISKAKSREFSKLRLPEETRRYVHRFYALQKLVSTEKLLQNSKRFYLFGHQSTLPLIDLTPLPPLVNL</sequence>
<dbReference type="PANTHER" id="PTHR37423">
    <property type="entry name" value="SOLUBLE LYTIC MUREIN TRANSGLYCOSYLASE-RELATED"/>
    <property type="match status" value="1"/>
</dbReference>
<dbReference type="OrthoDB" id="92254at2"/>
<evidence type="ECO:0000313" key="3">
    <source>
        <dbReference type="EMBL" id="QFT25631.1"/>
    </source>
</evidence>
<dbReference type="GO" id="GO:0000270">
    <property type="term" value="P:peptidoglycan metabolic process"/>
    <property type="evidence" value="ECO:0007669"/>
    <property type="project" value="InterPro"/>
</dbReference>
<proteinExistence type="inferred from homology"/>
<dbReference type="SUPFAM" id="SSF53955">
    <property type="entry name" value="Lysozyme-like"/>
    <property type="match status" value="1"/>
</dbReference>
<dbReference type="PANTHER" id="PTHR37423:SF2">
    <property type="entry name" value="MEMBRANE-BOUND LYTIC MUREIN TRANSGLYCOSYLASE C"/>
    <property type="match status" value="1"/>
</dbReference>
<dbReference type="EMBL" id="CP045350">
    <property type="protein sequence ID" value="QFT25631.1"/>
    <property type="molecule type" value="Genomic_DNA"/>
</dbReference>
<dbReference type="KEGG" id="vaq:FIV01_04245"/>
<dbReference type="Pfam" id="PF01464">
    <property type="entry name" value="SLT"/>
    <property type="match status" value="1"/>
</dbReference>
<dbReference type="Proteomes" id="UP000326936">
    <property type="component" value="Chromosome"/>
</dbReference>
<dbReference type="CDD" id="cd16894">
    <property type="entry name" value="MltD-like"/>
    <property type="match status" value="1"/>
</dbReference>
<dbReference type="InterPro" id="IPR008258">
    <property type="entry name" value="Transglycosylase_SLT_dom_1"/>
</dbReference>
<comment type="similarity">
    <text evidence="1">Belongs to the transglycosylase Slt family.</text>
</comment>
<gene>
    <name evidence="3" type="primary">mltD1</name>
    <name evidence="3" type="ORF">FIV01_04245</name>
</gene>
<dbReference type="AlphaFoldDB" id="A0A5P9CHX0"/>
<dbReference type="GO" id="GO:0008933">
    <property type="term" value="F:peptidoglycan lytic transglycosylase activity"/>
    <property type="evidence" value="ECO:0007669"/>
    <property type="project" value="InterPro"/>
</dbReference>
<dbReference type="EC" id="4.2.2.-" evidence="3"/>
<name>A0A5P9CHX0_9VIBR</name>
<evidence type="ECO:0000256" key="1">
    <source>
        <dbReference type="ARBA" id="ARBA00007734"/>
    </source>
</evidence>
<evidence type="ECO:0000259" key="2">
    <source>
        <dbReference type="Pfam" id="PF01464"/>
    </source>
</evidence>
<dbReference type="InterPro" id="IPR000189">
    <property type="entry name" value="Transglyc_AS"/>
</dbReference>
<dbReference type="InterPro" id="IPR023346">
    <property type="entry name" value="Lysozyme-like_dom_sf"/>
</dbReference>
<dbReference type="PROSITE" id="PS00922">
    <property type="entry name" value="TRANSGLYCOSYLASE"/>
    <property type="match status" value="1"/>
</dbReference>
<feature type="domain" description="Transglycosylase SLT" evidence="2">
    <location>
        <begin position="66"/>
        <end position="170"/>
    </location>
</feature>
<protein>
    <submittedName>
        <fullName evidence="3">Membrane-bound lytic murein transglycosylase D</fullName>
        <ecNumber evidence="3">4.2.2.-</ecNumber>
    </submittedName>
</protein>
<dbReference type="RefSeq" id="WP_152429879.1">
    <property type="nucleotide sequence ID" value="NZ_CBCSDK010000003.1"/>
</dbReference>